<dbReference type="InterPro" id="IPR047177">
    <property type="entry name" value="Pept_M20A"/>
</dbReference>
<proteinExistence type="inferred from homology"/>
<dbReference type="Pfam" id="PF01546">
    <property type="entry name" value="Peptidase_M20"/>
    <property type="match status" value="1"/>
</dbReference>
<evidence type="ECO:0000313" key="8">
    <source>
        <dbReference type="Proteomes" id="UP001143480"/>
    </source>
</evidence>
<feature type="domain" description="Peptidase M20 dimerisation" evidence="6">
    <location>
        <begin position="195"/>
        <end position="341"/>
    </location>
</feature>
<reference evidence="7" key="1">
    <citation type="journal article" date="2014" name="Int. J. Syst. Evol. Microbiol.">
        <title>Complete genome sequence of Corynebacterium casei LMG S-19264T (=DSM 44701T), isolated from a smear-ripened cheese.</title>
        <authorList>
            <consortium name="US DOE Joint Genome Institute (JGI-PGF)"/>
            <person name="Walter F."/>
            <person name="Albersmeier A."/>
            <person name="Kalinowski J."/>
            <person name="Ruckert C."/>
        </authorList>
    </citation>
    <scope>NUCLEOTIDE SEQUENCE</scope>
    <source>
        <strain evidence="7">VKM Ac-1321</strain>
    </source>
</reference>
<dbReference type="GO" id="GO:0046872">
    <property type="term" value="F:metal ion binding"/>
    <property type="evidence" value="ECO:0007669"/>
    <property type="project" value="UniProtKB-KW"/>
</dbReference>
<comment type="caution">
    <text evidence="7">The sequence shown here is derived from an EMBL/GenBank/DDBJ whole genome shotgun (WGS) entry which is preliminary data.</text>
</comment>
<dbReference type="InterPro" id="IPR011650">
    <property type="entry name" value="Peptidase_M20_dimer"/>
</dbReference>
<keyword evidence="4" id="KW-0378">Hydrolase</keyword>
<keyword evidence="8" id="KW-1185">Reference proteome</keyword>
<evidence type="ECO:0000259" key="6">
    <source>
        <dbReference type="Pfam" id="PF07687"/>
    </source>
</evidence>
<evidence type="ECO:0000256" key="1">
    <source>
        <dbReference type="ARBA" id="ARBA00006247"/>
    </source>
</evidence>
<organism evidence="7 8">
    <name type="scientific">Dactylosporangium matsuzakiense</name>
    <dbReference type="NCBI Taxonomy" id="53360"/>
    <lineage>
        <taxon>Bacteria</taxon>
        <taxon>Bacillati</taxon>
        <taxon>Actinomycetota</taxon>
        <taxon>Actinomycetes</taxon>
        <taxon>Micromonosporales</taxon>
        <taxon>Micromonosporaceae</taxon>
        <taxon>Dactylosporangium</taxon>
    </lineage>
</organism>
<gene>
    <name evidence="7" type="ORF">GCM10017581_048110</name>
</gene>
<dbReference type="Gene3D" id="3.30.70.360">
    <property type="match status" value="1"/>
</dbReference>
<dbReference type="AlphaFoldDB" id="A0A9W6KKA4"/>
<dbReference type="PANTHER" id="PTHR45962">
    <property type="entry name" value="N-FATTY-ACYL-AMINO ACID SYNTHASE/HYDROLASE PM20D1"/>
    <property type="match status" value="1"/>
</dbReference>
<dbReference type="GO" id="GO:0006508">
    <property type="term" value="P:proteolysis"/>
    <property type="evidence" value="ECO:0007669"/>
    <property type="project" value="UniProtKB-KW"/>
</dbReference>
<dbReference type="SUPFAM" id="SSF55031">
    <property type="entry name" value="Bacterial exopeptidase dimerisation domain"/>
    <property type="match status" value="1"/>
</dbReference>
<protein>
    <submittedName>
        <fullName evidence="7">Peptidase M20</fullName>
    </submittedName>
</protein>
<dbReference type="InterPro" id="IPR036264">
    <property type="entry name" value="Bact_exopeptidase_dim_dom"/>
</dbReference>
<dbReference type="Proteomes" id="UP001143480">
    <property type="component" value="Unassembled WGS sequence"/>
</dbReference>
<dbReference type="Gene3D" id="1.10.150.900">
    <property type="match status" value="1"/>
</dbReference>
<keyword evidence="3" id="KW-0479">Metal-binding</keyword>
<evidence type="ECO:0000256" key="5">
    <source>
        <dbReference type="ARBA" id="ARBA00022833"/>
    </source>
</evidence>
<dbReference type="EMBL" id="BSFP01000029">
    <property type="protein sequence ID" value="GLL03068.1"/>
    <property type="molecule type" value="Genomic_DNA"/>
</dbReference>
<dbReference type="InterPro" id="IPR002933">
    <property type="entry name" value="Peptidase_M20"/>
</dbReference>
<evidence type="ECO:0000313" key="7">
    <source>
        <dbReference type="EMBL" id="GLL03068.1"/>
    </source>
</evidence>
<dbReference type="GO" id="GO:0008233">
    <property type="term" value="F:peptidase activity"/>
    <property type="evidence" value="ECO:0007669"/>
    <property type="project" value="UniProtKB-KW"/>
</dbReference>
<dbReference type="SUPFAM" id="SSF53187">
    <property type="entry name" value="Zn-dependent exopeptidases"/>
    <property type="match status" value="1"/>
</dbReference>
<accession>A0A9W6KKA4</accession>
<evidence type="ECO:0000256" key="3">
    <source>
        <dbReference type="ARBA" id="ARBA00022723"/>
    </source>
</evidence>
<keyword evidence="2" id="KW-0645">Protease</keyword>
<dbReference type="Pfam" id="PF07687">
    <property type="entry name" value="M20_dimer"/>
    <property type="match status" value="1"/>
</dbReference>
<evidence type="ECO:0000256" key="2">
    <source>
        <dbReference type="ARBA" id="ARBA00022670"/>
    </source>
</evidence>
<reference evidence="7" key="2">
    <citation type="submission" date="2023-01" db="EMBL/GenBank/DDBJ databases">
        <authorList>
            <person name="Sun Q."/>
            <person name="Evtushenko L."/>
        </authorList>
    </citation>
    <scope>NUCLEOTIDE SEQUENCE</scope>
    <source>
        <strain evidence="7">VKM Ac-1321</strain>
    </source>
</reference>
<comment type="similarity">
    <text evidence="1">Belongs to the peptidase M20A family.</text>
</comment>
<keyword evidence="5" id="KW-0862">Zinc</keyword>
<evidence type="ECO:0000256" key="4">
    <source>
        <dbReference type="ARBA" id="ARBA00022801"/>
    </source>
</evidence>
<sequence length="443" mass="47929">MRSREDAAIEALRALVRIPTVSRRRPEDVEAGVFARFHAELRARFPLVHARLECTAIGAAGLLFRWAGPGAGCPVVLMAHQDVVPVEPDDPWQHDPFGAEVVDGWVWGRGTLDDKGPLVAVCAAVESLLGAAFTPARDVWLFFGCDEEVAGVSARLAVEELRRRGVEPWFVLDEGGAVASGTVPGVAVAQAVIGVAEKGITNVELRVAGRGGHASVPARLGPTARLARAVGRVDAMRHPAHVPDATAEFFRRLAPHAPAPLRPLLRRAGRLRPLLARVLGRLGPEASSMTRTTAVVTTLSGSPALNVVATTAVAGVNVRVMVGDSVDSVLARMRGAVADDQVRFEILDRNERCPLSPVDDDAFRLLEATVGRVFPDAVTVPYIMMAATDSRHFTAICQRVYRFAPLRMSKEQRAAIHSYDERVGVQDFLDGVEWYRLLLQNLD</sequence>
<name>A0A9W6KKA4_9ACTN</name>
<dbReference type="Gene3D" id="3.40.630.10">
    <property type="entry name" value="Zn peptidases"/>
    <property type="match status" value="1"/>
</dbReference>
<dbReference type="PANTHER" id="PTHR45962:SF1">
    <property type="entry name" value="N-FATTY-ACYL-AMINO ACID SYNTHASE_HYDROLASE PM20D1"/>
    <property type="match status" value="1"/>
</dbReference>